<evidence type="ECO:0000256" key="9">
    <source>
        <dbReference type="ARBA" id="ARBA00023180"/>
    </source>
</evidence>
<evidence type="ECO:0000313" key="13">
    <source>
        <dbReference type="WBParaSite" id="GPUH_0001617501-mRNA-1"/>
    </source>
</evidence>
<sequence>MLFFQLVYTCLVSHILLLIIGTGHVISAVIATAAECVLESQFKCNNGKCIPLSWRCDGDEDCPDAEDEQKCSRVPCKPDKEFECVGDSPGIPLYTSKIRDYPARCIPKNWVCDGEADCRDSSDEKGCHNITCEKDQFVCEEYKGHARMCIPMSWKCDGQNDCVDMTWVCDGEADCKDRSDEMNCTSVTAVIGHHPHMVTCHHSFVSFREFR</sequence>
<dbReference type="GO" id="GO:0005886">
    <property type="term" value="C:plasma membrane"/>
    <property type="evidence" value="ECO:0007669"/>
    <property type="project" value="TreeGrafter"/>
</dbReference>
<dbReference type="CDD" id="cd00112">
    <property type="entry name" value="LDLa"/>
    <property type="match status" value="3"/>
</dbReference>
<evidence type="ECO:0000256" key="8">
    <source>
        <dbReference type="ARBA" id="ARBA00023157"/>
    </source>
</evidence>
<organism evidence="13">
    <name type="scientific">Gongylonema pulchrum</name>
    <dbReference type="NCBI Taxonomy" id="637853"/>
    <lineage>
        <taxon>Eukaryota</taxon>
        <taxon>Metazoa</taxon>
        <taxon>Ecdysozoa</taxon>
        <taxon>Nematoda</taxon>
        <taxon>Chromadorea</taxon>
        <taxon>Rhabditida</taxon>
        <taxon>Spirurina</taxon>
        <taxon>Spiruromorpha</taxon>
        <taxon>Spiruroidea</taxon>
        <taxon>Gongylonematidae</taxon>
        <taxon>Gongylonema</taxon>
    </lineage>
</organism>
<dbReference type="SMART" id="SM00192">
    <property type="entry name" value="LDLa"/>
    <property type="match status" value="3"/>
</dbReference>
<keyword evidence="4" id="KW-0732">Signal</keyword>
<reference evidence="11 12" key="2">
    <citation type="submission" date="2018-11" db="EMBL/GenBank/DDBJ databases">
        <authorList>
            <consortium name="Pathogen Informatics"/>
        </authorList>
    </citation>
    <scope>NUCLEOTIDE SEQUENCE [LARGE SCALE GENOMIC DNA]</scope>
</reference>
<dbReference type="PRINTS" id="PR00261">
    <property type="entry name" value="LDLRECEPTOR"/>
</dbReference>
<keyword evidence="5" id="KW-0677">Repeat</keyword>
<evidence type="ECO:0000256" key="6">
    <source>
        <dbReference type="ARBA" id="ARBA00022989"/>
    </source>
</evidence>
<evidence type="ECO:0000313" key="11">
    <source>
        <dbReference type="EMBL" id="VDN27354.1"/>
    </source>
</evidence>
<dbReference type="FunFam" id="4.10.400.10:FF:000034">
    <property type="entry name" value="Low-density lipoprotein receptor-related protein 2"/>
    <property type="match status" value="1"/>
</dbReference>
<dbReference type="WBParaSite" id="GPUH_0001617501-mRNA-1">
    <property type="protein sequence ID" value="GPUH_0001617501-mRNA-1"/>
    <property type="gene ID" value="GPUH_0001617501"/>
</dbReference>
<evidence type="ECO:0000256" key="7">
    <source>
        <dbReference type="ARBA" id="ARBA00023136"/>
    </source>
</evidence>
<comment type="caution">
    <text evidence="10">Lacks conserved residue(s) required for the propagation of feature annotation.</text>
</comment>
<dbReference type="Gene3D" id="4.10.400.10">
    <property type="entry name" value="Low-density Lipoprotein Receptor"/>
    <property type="match status" value="4"/>
</dbReference>
<evidence type="ECO:0000256" key="2">
    <source>
        <dbReference type="ARBA" id="ARBA00004308"/>
    </source>
</evidence>
<feature type="disulfide bond" evidence="10">
    <location>
        <begin position="44"/>
        <end position="62"/>
    </location>
</feature>
<accession>A0A183E5B2</accession>
<dbReference type="SUPFAM" id="SSF57424">
    <property type="entry name" value="LDL receptor-like module"/>
    <property type="match status" value="4"/>
</dbReference>
<dbReference type="EMBL" id="UYRT01083359">
    <property type="protein sequence ID" value="VDN27354.1"/>
    <property type="molecule type" value="Genomic_DNA"/>
</dbReference>
<evidence type="ECO:0000256" key="10">
    <source>
        <dbReference type="PROSITE-ProRule" id="PRU00124"/>
    </source>
</evidence>
<dbReference type="InterPro" id="IPR023415">
    <property type="entry name" value="LDLR_class-A_CS"/>
</dbReference>
<name>A0A183E5B2_9BILA</name>
<keyword evidence="6" id="KW-1133">Transmembrane helix</keyword>
<keyword evidence="7" id="KW-0472">Membrane</keyword>
<dbReference type="GO" id="GO:0012505">
    <property type="term" value="C:endomembrane system"/>
    <property type="evidence" value="ECO:0007669"/>
    <property type="project" value="UniProtKB-SubCell"/>
</dbReference>
<reference evidence="13" key="1">
    <citation type="submission" date="2016-06" db="UniProtKB">
        <authorList>
            <consortium name="WormBaseParasite"/>
        </authorList>
    </citation>
    <scope>IDENTIFICATION</scope>
</reference>
<evidence type="ECO:0000313" key="12">
    <source>
        <dbReference type="Proteomes" id="UP000271098"/>
    </source>
</evidence>
<gene>
    <name evidence="11" type="ORF">GPUH_LOCUS16153</name>
</gene>
<evidence type="ECO:0000256" key="3">
    <source>
        <dbReference type="ARBA" id="ARBA00022692"/>
    </source>
</evidence>
<dbReference type="PANTHER" id="PTHR24270">
    <property type="entry name" value="LOW-DENSITY LIPOPROTEIN RECEPTOR-RELATED"/>
    <property type="match status" value="1"/>
</dbReference>
<feature type="disulfide bond" evidence="10">
    <location>
        <begin position="112"/>
        <end position="127"/>
    </location>
</feature>
<keyword evidence="12" id="KW-1185">Reference proteome</keyword>
<evidence type="ECO:0000256" key="5">
    <source>
        <dbReference type="ARBA" id="ARBA00022737"/>
    </source>
</evidence>
<dbReference type="GO" id="GO:0016192">
    <property type="term" value="P:vesicle-mediated transport"/>
    <property type="evidence" value="ECO:0007669"/>
    <property type="project" value="UniProtKB-ARBA"/>
</dbReference>
<protein>
    <submittedName>
        <fullName evidence="13">Very low-density lipoprotein receptor</fullName>
    </submittedName>
</protein>
<keyword evidence="3" id="KW-0812">Transmembrane</keyword>
<dbReference type="Proteomes" id="UP000271098">
    <property type="component" value="Unassembled WGS sequence"/>
</dbReference>
<proteinExistence type="predicted"/>
<comment type="subcellular location">
    <subcellularLocation>
        <location evidence="2">Endomembrane system</location>
    </subcellularLocation>
    <subcellularLocation>
        <location evidence="1">Membrane</location>
        <topology evidence="1">Single-pass membrane protein</topology>
    </subcellularLocation>
</comment>
<keyword evidence="8 10" id="KW-1015">Disulfide bond</keyword>
<dbReference type="InterPro" id="IPR036055">
    <property type="entry name" value="LDL_receptor-like_sf"/>
</dbReference>
<dbReference type="PROSITE" id="PS01209">
    <property type="entry name" value="LDLRA_1"/>
    <property type="match status" value="3"/>
</dbReference>
<dbReference type="Pfam" id="PF00057">
    <property type="entry name" value="Ldl_recept_a"/>
    <property type="match status" value="3"/>
</dbReference>
<dbReference type="AlphaFoldDB" id="A0A183E5B2"/>
<dbReference type="InterPro" id="IPR002172">
    <property type="entry name" value="LDrepeatLR_classA_rpt"/>
</dbReference>
<dbReference type="PANTHER" id="PTHR24270:SF62">
    <property type="entry name" value="LOW-DENSITY LIPOPROTEIN RECEPTOR-RELATED PROTEIN 2"/>
    <property type="match status" value="1"/>
</dbReference>
<dbReference type="PROSITE" id="PS50068">
    <property type="entry name" value="LDLRA_2"/>
    <property type="match status" value="3"/>
</dbReference>
<dbReference type="InterPro" id="IPR050685">
    <property type="entry name" value="LDLR"/>
</dbReference>
<feature type="disulfide bond" evidence="10">
    <location>
        <begin position="169"/>
        <end position="184"/>
    </location>
</feature>
<evidence type="ECO:0000256" key="4">
    <source>
        <dbReference type="ARBA" id="ARBA00022729"/>
    </source>
</evidence>
<feature type="disulfide bond" evidence="10">
    <location>
        <begin position="56"/>
        <end position="71"/>
    </location>
</feature>
<evidence type="ECO:0000256" key="1">
    <source>
        <dbReference type="ARBA" id="ARBA00004167"/>
    </source>
</evidence>
<dbReference type="OrthoDB" id="9990982at2759"/>
<keyword evidence="9" id="KW-0325">Glycoprotein</keyword>